<feature type="region of interest" description="Disordered" evidence="10">
    <location>
        <begin position="1811"/>
        <end position="1841"/>
    </location>
</feature>
<dbReference type="FunFam" id="2.10.25.10:FF:000027">
    <property type="entry name" value="Thrombospondin 3"/>
    <property type="match status" value="1"/>
</dbReference>
<dbReference type="InterPro" id="IPR018097">
    <property type="entry name" value="EGF_Ca-bd_CS"/>
</dbReference>
<dbReference type="SMART" id="SM00179">
    <property type="entry name" value="EGF_CA"/>
    <property type="match status" value="20"/>
</dbReference>
<sequence>MNWDITFLANRNVIQGFTCGQSGGSTYLNLASGSEFRPGTVVGNTRRKGRWAYQLDSRDSPDSEFVNPRLFCRTWHSNQAPYETLTESLQKFNNSCPCSQKMAEEDSQFESISSYTYFLPTTTSLGFDAECYVLTFHDSGTPGPRCCYNLDTGGLVSDVRSPRVATVFERFPLSPQDYTSDLFQKLYNEEILPRYYCCEESNLCNLYREWRPLLTCDNYVPDSWGWSVGDPHIRTMDGVPYTFNGYGEYTLALIVDGGSQKLFELQCRTDRAENTNTGQLAQATFYSGFAAQLVGGARIEIKLNSDATDLTTTLNGQIVTPTESGVVSGNFIVKRSGGRVLAVYAAGMEFSVGLSNGFADITVNFDDKYKGQLTGLLGFWDDNSSNDAQKRDGTLQPATGAGGTMLEKDFFMFGETWRISEADSLFYYVPPESYATENDLTFTPVFLDDLLANAPADQRQAAESTCGDNKVCLYDALSTGDESIGAASSAQNSQNTVSEELATNFPPTLTDVLSIKVVVGQVFTLSLEAVDQDGDAITFALLESVQGASITPQGGVFTWKPVDRAKVKIGFLATDGKANATMEPIVQLCDCQNEGTCLENQYVADTNLVQDRFGVLLCQCSAGWSGELCEINFDACADNPCFPGVTCFDEDPPSLESNCGPCPAGLDGDGKTCRDIDECTLYQNQPASSGGPGCDQICINTLGSFNCSCRSGYLLYPDGRQCIDINECDLQTDGCSEDAACTNIPGGYNCSCNPGFIDVSGDGTSCQDIDECNGPNNCHANADCGNTHGSYRCTCRQGYEGSGLECTDVNECTRNLDQCDAQATCINTVGSYNCSCNKGWTGDGRTCSNENECARLAPVCHLNATCTDTMGSFTCQCNAGFTGSGMECVDVDECSSGTAGCHPTLGVCTNTIGNYTCQCMPGYGGDGRKSCIDIDECQIGNHDCSVSADCVNVLGGYECSCQTGYTGNGTHCTDVDECTLGTHDCIQICRNTEGSYNCTCSEAFAMQPNGSCTAVSSCSPSTSCINGDCFQDNGIDKCICFSGYNATSNAAVCEDIDECSTSVHSCSANSKCNNTDGSYECICDAGYTPNSDQRSCADVDECSMNLHNCEGISEVCVNQEPLFRCDCKPGFSKDQVGSCLDINECLDDALNDCHEDANCINNNGSYTCQCKNGFTGNGRQCFDINECALPVSDPLFAGCDPNAACIDLTGSFQCKCSMGYQGNGRNCTDIDECQGSVCASFSTCQDTEGSYLCMCLAGYRGDGFTSCVNIDECQENPDLCHPMATCSDTLGGYTCSCIAGYQGNGTHCEDLNECTNGSHKCAVGRASCINNDGSYTCTCSAGYVSSDDGLPGRQCDDINECALSLDSCDTTTSFCNNVNGNYTCDCLDGYEKNPMGQCNDVNECDAGNPCESKANSECSNLPGTYECTCQIGFYEQNAICQEAFSFNASAVFDVISGTNVGGTGFDFVANYLTYREALKNATEAIFRRSSLASTFGDVVVTDLSLVTSSTAQVKMVVNFHTTQPGEFAIIQVFLSHLTGSNGGQLAPNHRLIRQTFIIGEPKCDAMPCRNSGECIEDNVAPEGYTCSCTPGFSGQNCEIAPCGISPCMNGGTCSEDSTFAAGYTCACAQGYNGLQCQTIAPCEVGNDCMNGATCINMLANVRGYTCTCPVGFMGDNCQTECTLSCSNNGTLDLATCSCSCVEYWDGPSCSAANPCSSDSSLCSGTGQECKPAESAAGYSCQCRAGDGYFKQEDGSCQHYDKAHGKCCHQSCPDSGNRVSHKRQRCHQCCGSILFQPGSAINRESVTTNTPLTIETPTTTKPEAVTTNTPLSAETPKTTTPEAVTTNTLLTTETPTTTTPEDRPSTLAAVLIIVGVVVSLFALLGLILCCCLVLRQRYEKGLAYSQRGSLPYDTRYKYGLDDYDRRSQVSHHTSQLAEDEQRMDRLMSIMSRSPYVQQGLPGRQEFIRPYIATGIEAQYMGDPLNDESSVAGRVVYNPVAR</sequence>
<protein>
    <submittedName>
        <fullName evidence="16">Fibrillin-1-like</fullName>
    </submittedName>
</protein>
<dbReference type="PANTHER" id="PTHR24034:SF89">
    <property type="entry name" value="COMPLEMENT COMPONENT C1Q RECEPTOR"/>
    <property type="match status" value="1"/>
</dbReference>
<feature type="domain" description="EGF-like" evidence="12">
    <location>
        <begin position="890"/>
        <end position="932"/>
    </location>
</feature>
<evidence type="ECO:0000256" key="10">
    <source>
        <dbReference type="SAM" id="MobiDB-lite"/>
    </source>
</evidence>
<keyword evidence="3 9" id="KW-0245">EGF-like domain</keyword>
<dbReference type="GO" id="GO:0005509">
    <property type="term" value="F:calcium ion binding"/>
    <property type="evidence" value="ECO:0007669"/>
    <property type="project" value="InterPro"/>
</dbReference>
<feature type="domain" description="EGF-like" evidence="12">
    <location>
        <begin position="1638"/>
        <end position="1678"/>
    </location>
</feature>
<gene>
    <name evidence="16" type="primary">LOC110983972</name>
</gene>
<dbReference type="CDD" id="cd00054">
    <property type="entry name" value="EGF_CA"/>
    <property type="match status" value="14"/>
</dbReference>
<dbReference type="KEGG" id="aplc:110983972"/>
<dbReference type="OrthoDB" id="5966313at2759"/>
<evidence type="ECO:0000256" key="6">
    <source>
        <dbReference type="ARBA" id="ARBA00022837"/>
    </source>
</evidence>
<evidence type="ECO:0000313" key="15">
    <source>
        <dbReference type="Proteomes" id="UP000694845"/>
    </source>
</evidence>
<keyword evidence="7 9" id="KW-1015">Disulfide bond</keyword>
<evidence type="ECO:0000256" key="4">
    <source>
        <dbReference type="ARBA" id="ARBA00022729"/>
    </source>
</evidence>
<feature type="disulfide bond" evidence="9">
    <location>
        <begin position="1627"/>
        <end position="1636"/>
    </location>
</feature>
<dbReference type="FunFam" id="2.10.25.10:FF:000038">
    <property type="entry name" value="Fibrillin 2"/>
    <property type="match status" value="11"/>
</dbReference>
<evidence type="ECO:0000256" key="2">
    <source>
        <dbReference type="ARBA" id="ARBA00022525"/>
    </source>
</evidence>
<feature type="domain" description="EGF-like" evidence="12">
    <location>
        <begin position="768"/>
        <end position="807"/>
    </location>
</feature>
<dbReference type="SMART" id="SM00216">
    <property type="entry name" value="VWD"/>
    <property type="match status" value="1"/>
</dbReference>
<dbReference type="InterPro" id="IPR013783">
    <property type="entry name" value="Ig-like_fold"/>
</dbReference>
<dbReference type="Pfam" id="PF12947">
    <property type="entry name" value="EGF_3"/>
    <property type="match status" value="6"/>
</dbReference>
<dbReference type="PROSITE" id="PS01187">
    <property type="entry name" value="EGF_CA"/>
    <property type="match status" value="7"/>
</dbReference>
<feature type="domain" description="EGF-like" evidence="12">
    <location>
        <begin position="1400"/>
        <end position="1441"/>
    </location>
</feature>
<dbReference type="OMA" id="WRISEAD"/>
<keyword evidence="11" id="KW-0472">Membrane</keyword>
<keyword evidence="15" id="KW-1185">Reference proteome</keyword>
<keyword evidence="8" id="KW-0325">Glycoprotein</keyword>
<dbReference type="Proteomes" id="UP000694845">
    <property type="component" value="Unplaced"/>
</dbReference>
<name>A0A8B7Z3R0_ACAPL</name>
<dbReference type="Pfam" id="PF00008">
    <property type="entry name" value="EGF"/>
    <property type="match status" value="2"/>
</dbReference>
<evidence type="ECO:0000256" key="8">
    <source>
        <dbReference type="ARBA" id="ARBA00023180"/>
    </source>
</evidence>
<feature type="domain" description="AMOP" evidence="13">
    <location>
        <begin position="64"/>
        <end position="211"/>
    </location>
</feature>
<keyword evidence="5" id="KW-0677">Repeat</keyword>
<evidence type="ECO:0000259" key="12">
    <source>
        <dbReference type="PROSITE" id="PS50026"/>
    </source>
</evidence>
<organism evidence="15 16">
    <name type="scientific">Acanthaster planci</name>
    <name type="common">Crown-of-thorns starfish</name>
    <dbReference type="NCBI Taxonomy" id="133434"/>
    <lineage>
        <taxon>Eukaryota</taxon>
        <taxon>Metazoa</taxon>
        <taxon>Echinodermata</taxon>
        <taxon>Eleutherozoa</taxon>
        <taxon>Asterozoa</taxon>
        <taxon>Asteroidea</taxon>
        <taxon>Valvatacea</taxon>
        <taxon>Valvatida</taxon>
        <taxon>Acanthasteridae</taxon>
        <taxon>Acanthaster</taxon>
    </lineage>
</organism>
<reference evidence="16" key="1">
    <citation type="submission" date="2025-08" db="UniProtKB">
        <authorList>
            <consortium name="RefSeq"/>
        </authorList>
    </citation>
    <scope>IDENTIFICATION</scope>
</reference>
<dbReference type="PANTHER" id="PTHR24034">
    <property type="entry name" value="EGF-LIKE DOMAIN-CONTAINING PROTEIN"/>
    <property type="match status" value="1"/>
</dbReference>
<feature type="disulfide bond" evidence="9">
    <location>
        <begin position="1668"/>
        <end position="1677"/>
    </location>
</feature>
<dbReference type="InterPro" id="IPR049883">
    <property type="entry name" value="NOTCH1_EGF-like"/>
</dbReference>
<feature type="domain" description="EGF-like" evidence="12">
    <location>
        <begin position="933"/>
        <end position="973"/>
    </location>
</feature>
<feature type="disulfide bond" evidence="9">
    <location>
        <begin position="1410"/>
        <end position="1427"/>
    </location>
</feature>
<feature type="domain" description="EGF-like" evidence="12">
    <location>
        <begin position="1183"/>
        <end position="1228"/>
    </location>
</feature>
<feature type="domain" description="VWFD" evidence="14">
    <location>
        <begin position="223"/>
        <end position="425"/>
    </location>
</feature>
<dbReference type="Gene3D" id="2.60.40.10">
    <property type="entry name" value="Immunoglobulins"/>
    <property type="match status" value="1"/>
</dbReference>
<comment type="caution">
    <text evidence="9">Lacks conserved residue(s) required for the propagation of feature annotation.</text>
</comment>
<dbReference type="GO" id="GO:0005576">
    <property type="term" value="C:extracellular region"/>
    <property type="evidence" value="ECO:0007669"/>
    <property type="project" value="UniProtKB-SubCell"/>
</dbReference>
<dbReference type="Pfam" id="PF07645">
    <property type="entry name" value="EGF_CA"/>
    <property type="match status" value="10"/>
</dbReference>
<dbReference type="PROSITE" id="PS00010">
    <property type="entry name" value="ASX_HYDROXYL"/>
    <property type="match status" value="15"/>
</dbReference>
<feature type="domain" description="EGF-like" evidence="12">
    <location>
        <begin position="808"/>
        <end position="848"/>
    </location>
</feature>
<evidence type="ECO:0000256" key="11">
    <source>
        <dbReference type="SAM" id="Phobius"/>
    </source>
</evidence>
<feature type="domain" description="EGF-like" evidence="12">
    <location>
        <begin position="849"/>
        <end position="889"/>
    </location>
</feature>
<dbReference type="PROSITE" id="PS51233">
    <property type="entry name" value="VWFD"/>
    <property type="match status" value="1"/>
</dbReference>
<dbReference type="PROSITE" id="PS50856">
    <property type="entry name" value="AMOP"/>
    <property type="match status" value="1"/>
</dbReference>
<evidence type="ECO:0000256" key="5">
    <source>
        <dbReference type="ARBA" id="ARBA00022737"/>
    </source>
</evidence>
<evidence type="ECO:0000256" key="7">
    <source>
        <dbReference type="ARBA" id="ARBA00023157"/>
    </source>
</evidence>
<feature type="transmembrane region" description="Helical" evidence="11">
    <location>
        <begin position="1866"/>
        <end position="1893"/>
    </location>
</feature>
<dbReference type="PROSITE" id="PS01186">
    <property type="entry name" value="EGF_2"/>
    <property type="match status" value="13"/>
</dbReference>
<evidence type="ECO:0000256" key="9">
    <source>
        <dbReference type="PROSITE-ProRule" id="PRU00076"/>
    </source>
</evidence>
<dbReference type="InterPro" id="IPR024731">
    <property type="entry name" value="NELL2-like_EGF"/>
</dbReference>
<feature type="domain" description="EGF-like" evidence="12">
    <location>
        <begin position="1598"/>
        <end position="1637"/>
    </location>
</feature>
<dbReference type="SUPFAM" id="SSF57184">
    <property type="entry name" value="Growth factor receptor domain"/>
    <property type="match status" value="7"/>
</dbReference>
<feature type="domain" description="EGF-like" evidence="12">
    <location>
        <begin position="1055"/>
        <end position="1097"/>
    </location>
</feature>
<keyword evidence="2" id="KW-0964">Secreted</keyword>
<dbReference type="GeneID" id="110983972"/>
<dbReference type="SMART" id="SM00181">
    <property type="entry name" value="EGF"/>
    <property type="match status" value="25"/>
</dbReference>
<feature type="domain" description="EGF-like" evidence="12">
    <location>
        <begin position="1269"/>
        <end position="1309"/>
    </location>
</feature>
<dbReference type="InterPro" id="IPR001846">
    <property type="entry name" value="VWF_type-D"/>
</dbReference>
<feature type="domain" description="EGF-like" evidence="12">
    <location>
        <begin position="1310"/>
        <end position="1356"/>
    </location>
</feature>
<keyword evidence="11" id="KW-1133">Transmembrane helix</keyword>
<dbReference type="PROSITE" id="PS50026">
    <property type="entry name" value="EGF_3"/>
    <property type="match status" value="17"/>
</dbReference>
<evidence type="ECO:0000256" key="1">
    <source>
        <dbReference type="ARBA" id="ARBA00004613"/>
    </source>
</evidence>
<dbReference type="RefSeq" id="XP_022099415.1">
    <property type="nucleotide sequence ID" value="XM_022243723.1"/>
</dbReference>
<evidence type="ECO:0000313" key="16">
    <source>
        <dbReference type="RefSeq" id="XP_022099415.1"/>
    </source>
</evidence>
<dbReference type="InterPro" id="IPR000742">
    <property type="entry name" value="EGF"/>
</dbReference>
<keyword evidence="6" id="KW-0106">Calcium</keyword>
<keyword evidence="11" id="KW-0812">Transmembrane</keyword>
<dbReference type="Pfam" id="PF12662">
    <property type="entry name" value="cEGF"/>
    <property type="match status" value="1"/>
</dbReference>
<evidence type="ECO:0000259" key="13">
    <source>
        <dbReference type="PROSITE" id="PS50856"/>
    </source>
</evidence>
<evidence type="ECO:0000259" key="14">
    <source>
        <dbReference type="PROSITE" id="PS51233"/>
    </source>
</evidence>
<dbReference type="FunFam" id="2.10.25.10:FF:000173">
    <property type="entry name" value="Neurogenic locus notch protein 2"/>
    <property type="match status" value="1"/>
</dbReference>
<proteinExistence type="predicted"/>
<dbReference type="FunFam" id="2.10.25.10:FF:000240">
    <property type="entry name" value="Vitamin K-dependent protein S"/>
    <property type="match status" value="1"/>
</dbReference>
<dbReference type="Gene3D" id="2.10.25.10">
    <property type="entry name" value="Laminin"/>
    <property type="match status" value="22"/>
</dbReference>
<feature type="domain" description="EGF-like" evidence="12">
    <location>
        <begin position="1098"/>
        <end position="1137"/>
    </location>
</feature>
<feature type="domain" description="EGF-like" evidence="12">
    <location>
        <begin position="1141"/>
        <end position="1182"/>
    </location>
</feature>
<dbReference type="InterPro" id="IPR050751">
    <property type="entry name" value="ECM_structural_protein"/>
</dbReference>
<dbReference type="SUPFAM" id="SSF57196">
    <property type="entry name" value="EGF/Laminin"/>
    <property type="match status" value="4"/>
</dbReference>
<dbReference type="PROSITE" id="PS00022">
    <property type="entry name" value="EGF_1"/>
    <property type="match status" value="3"/>
</dbReference>
<feature type="domain" description="EGF-like" evidence="12">
    <location>
        <begin position="724"/>
        <end position="767"/>
    </location>
</feature>
<evidence type="ECO:0000256" key="3">
    <source>
        <dbReference type="ARBA" id="ARBA00022536"/>
    </source>
</evidence>
<dbReference type="FunFam" id="2.10.25.10:FF:000005">
    <property type="entry name" value="Fibrillin 2"/>
    <property type="match status" value="1"/>
</dbReference>
<feature type="domain" description="EGF-like" evidence="12">
    <location>
        <begin position="1559"/>
        <end position="1595"/>
    </location>
</feature>
<comment type="subcellular location">
    <subcellularLocation>
        <location evidence="1">Secreted</location>
    </subcellularLocation>
</comment>
<keyword evidence="4" id="KW-0732">Signal</keyword>
<dbReference type="InterPro" id="IPR001881">
    <property type="entry name" value="EGF-like_Ca-bd_dom"/>
</dbReference>
<dbReference type="InterPro" id="IPR026823">
    <property type="entry name" value="cEGF"/>
</dbReference>
<dbReference type="InterPro" id="IPR000152">
    <property type="entry name" value="EGF-type_Asp/Asn_hydroxyl_site"/>
</dbReference>
<feature type="domain" description="EGF-like" evidence="12">
    <location>
        <begin position="1229"/>
        <end position="1265"/>
    </location>
</feature>
<accession>A0A8B7Z3R0</accession>
<dbReference type="InterPro" id="IPR009030">
    <property type="entry name" value="Growth_fac_rcpt_cys_sf"/>
</dbReference>
<dbReference type="InterPro" id="IPR005533">
    <property type="entry name" value="AMOP_dom"/>
</dbReference>